<name>A0AAV0BXB7_9ASTE</name>
<organism evidence="2 3">
    <name type="scientific">Cuscuta epithymum</name>
    <dbReference type="NCBI Taxonomy" id="186058"/>
    <lineage>
        <taxon>Eukaryota</taxon>
        <taxon>Viridiplantae</taxon>
        <taxon>Streptophyta</taxon>
        <taxon>Embryophyta</taxon>
        <taxon>Tracheophyta</taxon>
        <taxon>Spermatophyta</taxon>
        <taxon>Magnoliopsida</taxon>
        <taxon>eudicotyledons</taxon>
        <taxon>Gunneridae</taxon>
        <taxon>Pentapetalae</taxon>
        <taxon>asterids</taxon>
        <taxon>lamiids</taxon>
        <taxon>Solanales</taxon>
        <taxon>Convolvulaceae</taxon>
        <taxon>Cuscuteae</taxon>
        <taxon>Cuscuta</taxon>
        <taxon>Cuscuta subgen. Cuscuta</taxon>
    </lineage>
</organism>
<accession>A0AAV0BXB7</accession>
<evidence type="ECO:0000313" key="3">
    <source>
        <dbReference type="Proteomes" id="UP001152523"/>
    </source>
</evidence>
<protein>
    <submittedName>
        <fullName evidence="2">Uncharacterized protein</fullName>
    </submittedName>
</protein>
<comment type="caution">
    <text evidence="2">The sequence shown here is derived from an EMBL/GenBank/DDBJ whole genome shotgun (WGS) entry which is preliminary data.</text>
</comment>
<reference evidence="2" key="1">
    <citation type="submission" date="2022-07" db="EMBL/GenBank/DDBJ databases">
        <authorList>
            <person name="Macas J."/>
            <person name="Novak P."/>
            <person name="Neumann P."/>
        </authorList>
    </citation>
    <scope>NUCLEOTIDE SEQUENCE</scope>
</reference>
<gene>
    <name evidence="2" type="ORF">CEPIT_LOCUS23</name>
</gene>
<sequence length="164" mass="18318">MSSGGAAARAADPAVDDELLCFRRSFSTDRDAKTVTLQRVPSGAAGRLRGSMPAGAAPMTSQNRSGKNPNLDFPEPFVFSFFFLLLKPVHRVSIFFFLFVENQFFISRLLSKLKNNVNLFGPIPTDGASVEFNPTRYSKYICINVYEQLSFYLETRKGENHGTF</sequence>
<keyword evidence="3" id="KW-1185">Reference proteome</keyword>
<evidence type="ECO:0000313" key="2">
    <source>
        <dbReference type="EMBL" id="CAH9050057.1"/>
    </source>
</evidence>
<feature type="region of interest" description="Disordered" evidence="1">
    <location>
        <begin position="45"/>
        <end position="67"/>
    </location>
</feature>
<dbReference type="EMBL" id="CAMAPF010000001">
    <property type="protein sequence ID" value="CAH9050057.1"/>
    <property type="molecule type" value="Genomic_DNA"/>
</dbReference>
<dbReference type="Proteomes" id="UP001152523">
    <property type="component" value="Unassembled WGS sequence"/>
</dbReference>
<proteinExistence type="predicted"/>
<dbReference type="AlphaFoldDB" id="A0AAV0BXB7"/>
<evidence type="ECO:0000256" key="1">
    <source>
        <dbReference type="SAM" id="MobiDB-lite"/>
    </source>
</evidence>